<feature type="region of interest" description="Disordered" evidence="1">
    <location>
        <begin position="67"/>
        <end position="204"/>
    </location>
</feature>
<feature type="compositionally biased region" description="Low complexity" evidence="1">
    <location>
        <begin position="171"/>
        <end position="188"/>
    </location>
</feature>
<name>A0A7Y8GW17_9BURK</name>
<feature type="compositionally biased region" description="Low complexity" evidence="1">
    <location>
        <begin position="101"/>
        <end position="110"/>
    </location>
</feature>
<evidence type="ECO:0000313" key="4">
    <source>
        <dbReference type="Proteomes" id="UP000545507"/>
    </source>
</evidence>
<feature type="compositionally biased region" description="Low complexity" evidence="1">
    <location>
        <begin position="76"/>
        <end position="94"/>
    </location>
</feature>
<dbReference type="Pfam" id="PF16537">
    <property type="entry name" value="T2SSB"/>
    <property type="match status" value="1"/>
</dbReference>
<accession>A0A7Y8GW17</accession>
<dbReference type="Proteomes" id="UP000545507">
    <property type="component" value="Unassembled WGS sequence"/>
</dbReference>
<dbReference type="EMBL" id="VYGV01000006">
    <property type="protein sequence ID" value="NWF45174.1"/>
    <property type="molecule type" value="Genomic_DNA"/>
</dbReference>
<feature type="compositionally biased region" description="Pro residues" evidence="1">
    <location>
        <begin position="160"/>
        <end position="170"/>
    </location>
</feature>
<feature type="compositionally biased region" description="Acidic residues" evidence="1">
    <location>
        <begin position="134"/>
        <end position="152"/>
    </location>
</feature>
<feature type="region of interest" description="Disordered" evidence="1">
    <location>
        <begin position="17"/>
        <end position="36"/>
    </location>
</feature>
<evidence type="ECO:0000259" key="2">
    <source>
        <dbReference type="Pfam" id="PF16537"/>
    </source>
</evidence>
<dbReference type="AlphaFoldDB" id="A0A7Y8GW17"/>
<sequence length="252" mass="26060">MSYILDALKRADADRERGHVPGLHSQGEFHPATGPGASWRRPTAGVAAVLVLLTAAALTWWSLRTPETSERTEVRTAAASAEPASAATAPSATPGLPILAPEPAVETPTPATAPAPSASPRPQPGQTTSGAAEENVEADAEDMVDTATEAEDSVNAVTTQPPPPPPPSPSPQSTLPLRPAAPRPMATADASGRPPVKVSGSSYSQNPAHRMLIANGKVVHEGQEIEPGLKLETVGPRSAVLNHRGTLYNITY</sequence>
<comment type="caution">
    <text evidence="3">The sequence shown here is derived from an EMBL/GenBank/DDBJ whole genome shotgun (WGS) entry which is preliminary data.</text>
</comment>
<gene>
    <name evidence="3" type="ORF">F3K02_07900</name>
</gene>
<evidence type="ECO:0000313" key="3">
    <source>
        <dbReference type="EMBL" id="NWF45174.1"/>
    </source>
</evidence>
<dbReference type="RefSeq" id="WP_177134880.1">
    <property type="nucleotide sequence ID" value="NZ_VYGV01000006.1"/>
</dbReference>
<feature type="domain" description="Type II secretion system protein GspB C-terminal" evidence="2">
    <location>
        <begin position="194"/>
        <end position="250"/>
    </location>
</feature>
<dbReference type="GO" id="GO:0015627">
    <property type="term" value="C:type II protein secretion system complex"/>
    <property type="evidence" value="ECO:0007669"/>
    <property type="project" value="InterPro"/>
</dbReference>
<keyword evidence="4" id="KW-1185">Reference proteome</keyword>
<evidence type="ECO:0000256" key="1">
    <source>
        <dbReference type="SAM" id="MobiDB-lite"/>
    </source>
</evidence>
<organism evidence="3 4">
    <name type="scientific">Hydrogenophaga aromaticivorans</name>
    <dbReference type="NCBI Taxonomy" id="2610898"/>
    <lineage>
        <taxon>Bacteria</taxon>
        <taxon>Pseudomonadati</taxon>
        <taxon>Pseudomonadota</taxon>
        <taxon>Betaproteobacteria</taxon>
        <taxon>Burkholderiales</taxon>
        <taxon>Comamonadaceae</taxon>
        <taxon>Hydrogenophaga</taxon>
    </lineage>
</organism>
<reference evidence="3 4" key="1">
    <citation type="submission" date="2019-09" db="EMBL/GenBank/DDBJ databases">
        <title>Hydrogenophaga aromatica sp. nov., isolated from a para-xylene-degrading enrichment culture.</title>
        <authorList>
            <person name="Tancsics A."/>
            <person name="Banerjee S."/>
        </authorList>
    </citation>
    <scope>NUCLEOTIDE SEQUENCE [LARGE SCALE GENOMIC DNA]</scope>
    <source>
        <strain evidence="3 4">D2P1</strain>
    </source>
</reference>
<protein>
    <recommendedName>
        <fullName evidence="2">Type II secretion system protein GspB C-terminal domain-containing protein</fullName>
    </recommendedName>
</protein>
<feature type="compositionally biased region" description="Pro residues" evidence="1">
    <location>
        <begin position="111"/>
        <end position="123"/>
    </location>
</feature>
<dbReference type="InterPro" id="IPR032389">
    <property type="entry name" value="GspB_C"/>
</dbReference>
<proteinExistence type="predicted"/>